<evidence type="ECO:0000313" key="2">
    <source>
        <dbReference type="EMBL" id="KAK4184127.1"/>
    </source>
</evidence>
<gene>
    <name evidence="2" type="ORF">QBC35DRAFT_442056</name>
</gene>
<reference evidence="2" key="2">
    <citation type="submission" date="2023-05" db="EMBL/GenBank/DDBJ databases">
        <authorList>
            <consortium name="Lawrence Berkeley National Laboratory"/>
            <person name="Steindorff A."/>
            <person name="Hensen N."/>
            <person name="Bonometti L."/>
            <person name="Westerberg I."/>
            <person name="Brannstrom I.O."/>
            <person name="Guillou S."/>
            <person name="Cros-Aarteil S."/>
            <person name="Calhoun S."/>
            <person name="Haridas S."/>
            <person name="Kuo A."/>
            <person name="Mondo S."/>
            <person name="Pangilinan J."/>
            <person name="Riley R."/>
            <person name="Labutti K."/>
            <person name="Andreopoulos B."/>
            <person name="Lipzen A."/>
            <person name="Chen C."/>
            <person name="Yanf M."/>
            <person name="Daum C."/>
            <person name="Ng V."/>
            <person name="Clum A."/>
            <person name="Ohm R."/>
            <person name="Martin F."/>
            <person name="Silar P."/>
            <person name="Natvig D."/>
            <person name="Lalanne C."/>
            <person name="Gautier V."/>
            <person name="Ament-Velasquez S.L."/>
            <person name="Kruys A."/>
            <person name="Hutchinson M.I."/>
            <person name="Powell A.J."/>
            <person name="Barry K."/>
            <person name="Miller A.N."/>
            <person name="Grigoriev I.V."/>
            <person name="Debuchy R."/>
            <person name="Gladieux P."/>
            <person name="Thoren M.H."/>
            <person name="Johannesson H."/>
        </authorList>
    </citation>
    <scope>NUCLEOTIDE SEQUENCE</scope>
    <source>
        <strain evidence="2">PSN309</strain>
    </source>
</reference>
<feature type="region of interest" description="Disordered" evidence="1">
    <location>
        <begin position="199"/>
        <end position="270"/>
    </location>
</feature>
<keyword evidence="3" id="KW-1185">Reference proteome</keyword>
<name>A0AAN6WPR7_9PEZI</name>
<accession>A0AAN6WPR7</accession>
<comment type="caution">
    <text evidence="2">The sequence shown here is derived from an EMBL/GenBank/DDBJ whole genome shotgun (WGS) entry which is preliminary data.</text>
</comment>
<feature type="compositionally biased region" description="Basic and acidic residues" evidence="1">
    <location>
        <begin position="210"/>
        <end position="219"/>
    </location>
</feature>
<organism evidence="2 3">
    <name type="scientific">Podospora australis</name>
    <dbReference type="NCBI Taxonomy" id="1536484"/>
    <lineage>
        <taxon>Eukaryota</taxon>
        <taxon>Fungi</taxon>
        <taxon>Dikarya</taxon>
        <taxon>Ascomycota</taxon>
        <taxon>Pezizomycotina</taxon>
        <taxon>Sordariomycetes</taxon>
        <taxon>Sordariomycetidae</taxon>
        <taxon>Sordariales</taxon>
        <taxon>Podosporaceae</taxon>
        <taxon>Podospora</taxon>
    </lineage>
</organism>
<dbReference type="Proteomes" id="UP001302126">
    <property type="component" value="Unassembled WGS sequence"/>
</dbReference>
<feature type="compositionally biased region" description="Basic and acidic residues" evidence="1">
    <location>
        <begin position="243"/>
        <end position="270"/>
    </location>
</feature>
<dbReference type="AlphaFoldDB" id="A0AAN6WPR7"/>
<protein>
    <submittedName>
        <fullName evidence="2">Uncharacterized protein</fullName>
    </submittedName>
</protein>
<proteinExistence type="predicted"/>
<sequence length="295" mass="32716">MQVIERQFTDITASTQIFRLHLDQALRSITKIAEDALPTGNRQRFPLQISQESRYPTPINPTSSYHQQRSNQMSSTMAAYPFPPNPSLHTTQVPGQLYLNQLHPSSQPRLHLNHGLSTYAQNHAAPQHNDPIAVQPHASRSRGYPPQNESFLALNAKMLHPASTMTAFGSKRVIPQQKPADSFDDNDAARCLQNLATATKISSTGTNKRKSPEGPESDGKRRRTASFSPLHRILEAPAGEPTPVKEDTLAEEETPAKEETLAKRDIPVEEETLVKDSEPIKDEVVCTPRTVILAP</sequence>
<evidence type="ECO:0000313" key="3">
    <source>
        <dbReference type="Proteomes" id="UP001302126"/>
    </source>
</evidence>
<evidence type="ECO:0000256" key="1">
    <source>
        <dbReference type="SAM" id="MobiDB-lite"/>
    </source>
</evidence>
<reference evidence="2" key="1">
    <citation type="journal article" date="2023" name="Mol. Phylogenet. Evol.">
        <title>Genome-scale phylogeny and comparative genomics of the fungal order Sordariales.</title>
        <authorList>
            <person name="Hensen N."/>
            <person name="Bonometti L."/>
            <person name="Westerberg I."/>
            <person name="Brannstrom I.O."/>
            <person name="Guillou S."/>
            <person name="Cros-Aarteil S."/>
            <person name="Calhoun S."/>
            <person name="Haridas S."/>
            <person name="Kuo A."/>
            <person name="Mondo S."/>
            <person name="Pangilinan J."/>
            <person name="Riley R."/>
            <person name="LaButti K."/>
            <person name="Andreopoulos B."/>
            <person name="Lipzen A."/>
            <person name="Chen C."/>
            <person name="Yan M."/>
            <person name="Daum C."/>
            <person name="Ng V."/>
            <person name="Clum A."/>
            <person name="Steindorff A."/>
            <person name="Ohm R.A."/>
            <person name="Martin F."/>
            <person name="Silar P."/>
            <person name="Natvig D.O."/>
            <person name="Lalanne C."/>
            <person name="Gautier V."/>
            <person name="Ament-Velasquez S.L."/>
            <person name="Kruys A."/>
            <person name="Hutchinson M.I."/>
            <person name="Powell A.J."/>
            <person name="Barry K."/>
            <person name="Miller A.N."/>
            <person name="Grigoriev I.V."/>
            <person name="Debuchy R."/>
            <person name="Gladieux P."/>
            <person name="Hiltunen Thoren M."/>
            <person name="Johannesson H."/>
        </authorList>
    </citation>
    <scope>NUCLEOTIDE SEQUENCE</scope>
    <source>
        <strain evidence="2">PSN309</strain>
    </source>
</reference>
<dbReference type="EMBL" id="MU864504">
    <property type="protein sequence ID" value="KAK4184127.1"/>
    <property type="molecule type" value="Genomic_DNA"/>
</dbReference>
<feature type="region of interest" description="Disordered" evidence="1">
    <location>
        <begin position="128"/>
        <end position="148"/>
    </location>
</feature>